<feature type="region of interest" description="Disordered" evidence="1">
    <location>
        <begin position="759"/>
        <end position="869"/>
    </location>
</feature>
<protein>
    <submittedName>
        <fullName evidence="4">Membrane protein</fullName>
    </submittedName>
</protein>
<feature type="transmembrane region" description="Helical" evidence="2">
    <location>
        <begin position="18"/>
        <end position="40"/>
    </location>
</feature>
<dbReference type="Proteomes" id="UP000600946">
    <property type="component" value="Unassembled WGS sequence"/>
</dbReference>
<feature type="transmembrane region" description="Helical" evidence="2">
    <location>
        <begin position="60"/>
        <end position="83"/>
    </location>
</feature>
<feature type="compositionally biased region" description="Low complexity" evidence="1">
    <location>
        <begin position="139"/>
        <end position="158"/>
    </location>
</feature>
<reference evidence="5" key="1">
    <citation type="journal article" date="2019" name="Int. J. Syst. Evol. Microbiol.">
        <title>The Global Catalogue of Microorganisms (GCM) 10K type strain sequencing project: providing services to taxonomists for standard genome sequencing and annotation.</title>
        <authorList>
            <consortium name="The Broad Institute Genomics Platform"/>
            <consortium name="The Broad Institute Genome Sequencing Center for Infectious Disease"/>
            <person name="Wu L."/>
            <person name="Ma J."/>
        </authorList>
    </citation>
    <scope>NUCLEOTIDE SEQUENCE [LARGE SCALE GENOMIC DNA]</scope>
    <source>
        <strain evidence="5">JCM 4594</strain>
    </source>
</reference>
<dbReference type="RefSeq" id="WP_190029549.1">
    <property type="nucleotide sequence ID" value="NZ_BMUU01000024.1"/>
</dbReference>
<feature type="transmembrane region" description="Helical" evidence="2">
    <location>
        <begin position="103"/>
        <end position="122"/>
    </location>
</feature>
<dbReference type="Gene3D" id="3.10.350.10">
    <property type="entry name" value="LysM domain"/>
    <property type="match status" value="1"/>
</dbReference>
<keyword evidence="2" id="KW-0472">Membrane</keyword>
<dbReference type="PROSITE" id="PS51782">
    <property type="entry name" value="LYSM"/>
    <property type="match status" value="1"/>
</dbReference>
<dbReference type="InterPro" id="IPR018392">
    <property type="entry name" value="LysM"/>
</dbReference>
<feature type="compositionally biased region" description="Low complexity" evidence="1">
    <location>
        <begin position="364"/>
        <end position="381"/>
    </location>
</feature>
<feature type="compositionally biased region" description="Acidic residues" evidence="1">
    <location>
        <begin position="806"/>
        <end position="827"/>
    </location>
</feature>
<feature type="region of interest" description="Disordered" evidence="1">
    <location>
        <begin position="217"/>
        <end position="253"/>
    </location>
</feature>
<organism evidence="4 5">
    <name type="scientific">Streptomyces xanthochromogenes</name>
    <dbReference type="NCBI Taxonomy" id="67384"/>
    <lineage>
        <taxon>Bacteria</taxon>
        <taxon>Bacillati</taxon>
        <taxon>Actinomycetota</taxon>
        <taxon>Actinomycetes</taxon>
        <taxon>Kitasatosporales</taxon>
        <taxon>Streptomycetaceae</taxon>
        <taxon>Streptomyces</taxon>
    </lineage>
</organism>
<dbReference type="PANTHER" id="PTHR34700">
    <property type="entry name" value="POTASSIUM BINDING PROTEIN KBP"/>
    <property type="match status" value="1"/>
</dbReference>
<feature type="region of interest" description="Disordered" evidence="1">
    <location>
        <begin position="285"/>
        <end position="406"/>
    </location>
</feature>
<dbReference type="SMART" id="SM01043">
    <property type="entry name" value="BTAD"/>
    <property type="match status" value="1"/>
</dbReference>
<feature type="compositionally biased region" description="Basic and acidic residues" evidence="1">
    <location>
        <begin position="759"/>
        <end position="771"/>
    </location>
</feature>
<dbReference type="GeneID" id="96295453"/>
<feature type="domain" description="LysM" evidence="3">
    <location>
        <begin position="252"/>
        <end position="308"/>
    </location>
</feature>
<feature type="compositionally biased region" description="Pro residues" evidence="1">
    <location>
        <begin position="317"/>
        <end position="334"/>
    </location>
</feature>
<feature type="region of interest" description="Disordered" evidence="1">
    <location>
        <begin position="434"/>
        <end position="461"/>
    </location>
</feature>
<dbReference type="CDD" id="cd00118">
    <property type="entry name" value="LysM"/>
    <property type="match status" value="1"/>
</dbReference>
<evidence type="ECO:0000313" key="4">
    <source>
        <dbReference type="EMBL" id="GGY70804.1"/>
    </source>
</evidence>
<dbReference type="PANTHER" id="PTHR34700:SF4">
    <property type="entry name" value="PHAGE-LIKE ELEMENT PBSX PROTEIN XKDP"/>
    <property type="match status" value="1"/>
</dbReference>
<sequence length="1208" mass="125894">MAPPTPAPLRTLGRLLRALAGLALLLALIAGLPLLLLKVGHQPGELTGGWHLLTQQDDGSLLLVVLTLIGWAAWAAFTASAILETAALLRGRSARRIRGLGGLQSLAGFLIGSIVLLAPTAASAATPAPAVAATAAHAAGTASPSPTATAKASSDTATWPTHTVASATEAPWDLAVTYLGDGQRWKDIAALNPDVPHISAGDQYLPQGAVIKLPADARTTPNTPAATPPTPAAPNTPSVQGTGGNHAASQAAEHTVRDGENLSLIAQEAYGDPAQWPTVFEANKGEVQPGGRHFTDPDLIYPGQHLTLPHTNSPITPTAPPAEPTNPTPVPPSTPSHTTPPQQSEKPTPAATPEQDNSKDTEGTTATATPSATAPAPSRTAEPVPAPSTDTDHSPAATTDSNSDSEDLAPAAVWAGAGALAAALIGTLGTRRILQQRRRRPGRRIPMPEGRAAATEQGLRAAQHPSGFTLLDTALRSLALNLAATGRDLPAITAVVLHDAKVELHLASELPSMKPFSTAPGRMDLWICTASSPDLADDHQLANADAPYPALVSIGWDSAGHLVLIDLEHIGILNLAGNDDFARHVLQAIAVELANTPLPGHLEVTTLADTAPGLDTAAPERVAHLADLETATTELASHTDDQRRALSAVGAPSLRIARLLDDAAGAWTPHILLAGPLPDNEHRTRLFETLTTDPRTAGAVITSSPTADLPATAWTLECLGPDHTIALPGSNLPVKLQGLGDAHFRDAIELLTLAASDRDVPAPDWTRTPDEHDLDVDDHDPEPSGHHQSAPTDTATTKAAVSSGTEETDEGAADEDGMPSEYAEPEQDNNGTGDAPLPHSIGETTAPAPAADNADHRNKDEPEGESTGPSLAEVLAEEDGQQDTPAAVLTGTEMHGGPARASGAAAPAPASCTAHAKPTITIPAPATGPADADGSPAAAATDTTPGRPQQTATHAAGPTVLLLGPISIEGANGRIDSSRRSAGIELTAFLALNPGVDHHGIDDALWPGRLVNKQMRNAVISRTRSWLGKDTDGNAYLPRVQDTGDSRYRLAPTVTCDWTLFQRFAHTGLGRHNEDGDLALRRALSLVRGRPFTGIAPQRYAWAEPAIQEMVSAVVDVAYELSTRRRKANDIPGALWAAKRGLLAAEESELLHRQIFLAHHATGDIDALREAASRLIRINEQLLGGVDMEAETAELLRNLLPRPLTRSR</sequence>
<evidence type="ECO:0000313" key="5">
    <source>
        <dbReference type="Proteomes" id="UP000600946"/>
    </source>
</evidence>
<feature type="compositionally biased region" description="Low complexity" evidence="1">
    <location>
        <begin position="896"/>
        <end position="948"/>
    </location>
</feature>
<comment type="caution">
    <text evidence="4">The sequence shown here is derived from an EMBL/GenBank/DDBJ whole genome shotgun (WGS) entry which is preliminary data.</text>
</comment>
<feature type="region of interest" description="Disordered" evidence="1">
    <location>
        <begin position="139"/>
        <end position="164"/>
    </location>
</feature>
<feature type="region of interest" description="Disordered" evidence="1">
    <location>
        <begin position="889"/>
        <end position="958"/>
    </location>
</feature>
<evidence type="ECO:0000256" key="2">
    <source>
        <dbReference type="SAM" id="Phobius"/>
    </source>
</evidence>
<keyword evidence="2" id="KW-1133">Transmembrane helix</keyword>
<accession>A0ABQ3B085</accession>
<dbReference type="EMBL" id="BMUU01000024">
    <property type="protein sequence ID" value="GGY70804.1"/>
    <property type="molecule type" value="Genomic_DNA"/>
</dbReference>
<dbReference type="InterPro" id="IPR036779">
    <property type="entry name" value="LysM_dom_sf"/>
</dbReference>
<name>A0ABQ3B085_9ACTN</name>
<evidence type="ECO:0000259" key="3">
    <source>
        <dbReference type="PROSITE" id="PS51782"/>
    </source>
</evidence>
<dbReference type="InterPro" id="IPR052196">
    <property type="entry name" value="Bact_Kbp"/>
</dbReference>
<keyword evidence="5" id="KW-1185">Reference proteome</keyword>
<dbReference type="InterPro" id="IPR005158">
    <property type="entry name" value="BTAD"/>
</dbReference>
<feature type="compositionally biased region" description="Basic residues" evidence="1">
    <location>
        <begin position="434"/>
        <end position="443"/>
    </location>
</feature>
<keyword evidence="2" id="KW-0812">Transmembrane</keyword>
<feature type="compositionally biased region" description="Polar residues" evidence="1">
    <location>
        <begin position="786"/>
        <end position="803"/>
    </location>
</feature>
<proteinExistence type="predicted"/>
<gene>
    <name evidence="4" type="ORF">GCM10010326_76270</name>
</gene>
<evidence type="ECO:0000256" key="1">
    <source>
        <dbReference type="SAM" id="MobiDB-lite"/>
    </source>
</evidence>